<proteinExistence type="predicted"/>
<name>A0A9Q1LMK4_9SOLA</name>
<dbReference type="AlphaFoldDB" id="A0A9Q1LMK4"/>
<gene>
    <name evidence="2" type="ORF">K7X08_032512</name>
</gene>
<evidence type="ECO:0000313" key="2">
    <source>
        <dbReference type="EMBL" id="KAJ8540525.1"/>
    </source>
</evidence>
<feature type="compositionally biased region" description="Polar residues" evidence="1">
    <location>
        <begin position="23"/>
        <end position="53"/>
    </location>
</feature>
<keyword evidence="3" id="KW-1185">Reference proteome</keyword>
<comment type="caution">
    <text evidence="2">The sequence shown here is derived from an EMBL/GenBank/DDBJ whole genome shotgun (WGS) entry which is preliminary data.</text>
</comment>
<sequence length="154" mass="16477">MGKRNMPATSPENKPQSDGGKGSSQFDGSMKTSEGISPIGSTGPVTTKMQTRAISEIVQKGPVKGAKVQATPSASGVNLKEGSPVKKLSPVKSRAVQVKEQIVERMMETHLQGSSGSKSWAKEVEQSEQIENVCRKNKEKVHEEEASAEQVEVV</sequence>
<feature type="region of interest" description="Disordered" evidence="1">
    <location>
        <begin position="135"/>
        <end position="154"/>
    </location>
</feature>
<feature type="compositionally biased region" description="Basic and acidic residues" evidence="1">
    <location>
        <begin position="135"/>
        <end position="145"/>
    </location>
</feature>
<dbReference type="EMBL" id="JAJAGQ010000016">
    <property type="protein sequence ID" value="KAJ8540525.1"/>
    <property type="molecule type" value="Genomic_DNA"/>
</dbReference>
<organism evidence="2 3">
    <name type="scientific">Anisodus acutangulus</name>
    <dbReference type="NCBI Taxonomy" id="402998"/>
    <lineage>
        <taxon>Eukaryota</taxon>
        <taxon>Viridiplantae</taxon>
        <taxon>Streptophyta</taxon>
        <taxon>Embryophyta</taxon>
        <taxon>Tracheophyta</taxon>
        <taxon>Spermatophyta</taxon>
        <taxon>Magnoliopsida</taxon>
        <taxon>eudicotyledons</taxon>
        <taxon>Gunneridae</taxon>
        <taxon>Pentapetalae</taxon>
        <taxon>asterids</taxon>
        <taxon>lamiids</taxon>
        <taxon>Solanales</taxon>
        <taxon>Solanaceae</taxon>
        <taxon>Solanoideae</taxon>
        <taxon>Hyoscyameae</taxon>
        <taxon>Anisodus</taxon>
    </lineage>
</organism>
<feature type="compositionally biased region" description="Polar residues" evidence="1">
    <location>
        <begin position="7"/>
        <end position="16"/>
    </location>
</feature>
<dbReference type="Proteomes" id="UP001152561">
    <property type="component" value="Unassembled WGS sequence"/>
</dbReference>
<accession>A0A9Q1LMK4</accession>
<evidence type="ECO:0000313" key="3">
    <source>
        <dbReference type="Proteomes" id="UP001152561"/>
    </source>
</evidence>
<protein>
    <submittedName>
        <fullName evidence="2">Uncharacterized protein</fullName>
    </submittedName>
</protein>
<reference evidence="3" key="1">
    <citation type="journal article" date="2023" name="Proc. Natl. Acad. Sci. U.S.A.">
        <title>Genomic and structural basis for evolution of tropane alkaloid biosynthesis.</title>
        <authorList>
            <person name="Wanga Y.-J."/>
            <person name="Taina T."/>
            <person name="Yua J.-Y."/>
            <person name="Lia J."/>
            <person name="Xua B."/>
            <person name="Chenc J."/>
            <person name="D'Auriad J.C."/>
            <person name="Huanga J.-P."/>
            <person name="Huanga S.-X."/>
        </authorList>
    </citation>
    <scope>NUCLEOTIDE SEQUENCE [LARGE SCALE GENOMIC DNA]</scope>
    <source>
        <strain evidence="3">cv. KIB-2019</strain>
    </source>
</reference>
<feature type="region of interest" description="Disordered" evidence="1">
    <location>
        <begin position="1"/>
        <end position="92"/>
    </location>
</feature>
<evidence type="ECO:0000256" key="1">
    <source>
        <dbReference type="SAM" id="MobiDB-lite"/>
    </source>
</evidence>